<proteinExistence type="predicted"/>
<keyword evidence="2" id="KW-1185">Reference proteome</keyword>
<protein>
    <submittedName>
        <fullName evidence="1">Uncharacterized protein</fullName>
    </submittedName>
</protein>
<gene>
    <name evidence="1" type="ORF">AXG93_3242s1360</name>
</gene>
<dbReference type="EMBL" id="LVLJ01000808">
    <property type="protein sequence ID" value="OAE32514.1"/>
    <property type="molecule type" value="Genomic_DNA"/>
</dbReference>
<organism evidence="1 2">
    <name type="scientific">Marchantia polymorpha subsp. ruderalis</name>
    <dbReference type="NCBI Taxonomy" id="1480154"/>
    <lineage>
        <taxon>Eukaryota</taxon>
        <taxon>Viridiplantae</taxon>
        <taxon>Streptophyta</taxon>
        <taxon>Embryophyta</taxon>
        <taxon>Marchantiophyta</taxon>
        <taxon>Marchantiopsida</taxon>
        <taxon>Marchantiidae</taxon>
        <taxon>Marchantiales</taxon>
        <taxon>Marchantiaceae</taxon>
        <taxon>Marchantia</taxon>
    </lineage>
</organism>
<reference evidence="1" key="1">
    <citation type="submission" date="2016-03" db="EMBL/GenBank/DDBJ databases">
        <title>Mechanisms controlling the formation of the plant cell surface in tip-growing cells are functionally conserved among land plants.</title>
        <authorList>
            <person name="Honkanen S."/>
            <person name="Jones V.A."/>
            <person name="Morieri G."/>
            <person name="Champion C."/>
            <person name="Hetherington A.J."/>
            <person name="Kelly S."/>
            <person name="Saint-Marcoux D."/>
            <person name="Proust H."/>
            <person name="Prescott H."/>
            <person name="Dolan L."/>
        </authorList>
    </citation>
    <scope>NUCLEOTIDE SEQUENCE [LARGE SCALE GENOMIC DNA]</scope>
    <source>
        <tissue evidence="1">Whole gametophyte</tissue>
    </source>
</reference>
<evidence type="ECO:0000313" key="2">
    <source>
        <dbReference type="Proteomes" id="UP000077202"/>
    </source>
</evidence>
<sequence length="168" mass="18529">MEIWITERDQFDKHGSQGRQKLNRYRQGIEEGERAKWIVMNRGLDRSLAVSSICSSSSSPLLRSCCSQVSTGACLGYGGDAMGARVGYSGQGKARQGKARQLRGEQLVEIPFGCSDLTCASFFSLLLFLSWSMSPRPKNTREMEIERTSSRVGPGVEIRALIRCDGGK</sequence>
<name>A0A176WHZ7_MARPO</name>
<comment type="caution">
    <text evidence="1">The sequence shown here is derived from an EMBL/GenBank/DDBJ whole genome shotgun (WGS) entry which is preliminary data.</text>
</comment>
<dbReference type="AlphaFoldDB" id="A0A176WHZ7"/>
<dbReference type="Proteomes" id="UP000077202">
    <property type="component" value="Unassembled WGS sequence"/>
</dbReference>
<accession>A0A176WHZ7</accession>
<evidence type="ECO:0000313" key="1">
    <source>
        <dbReference type="EMBL" id="OAE32514.1"/>
    </source>
</evidence>